<evidence type="ECO:0000259" key="2">
    <source>
        <dbReference type="PROSITE" id="PS50855"/>
    </source>
</evidence>
<feature type="transmembrane region" description="Helical" evidence="1">
    <location>
        <begin position="188"/>
        <end position="216"/>
    </location>
</feature>
<gene>
    <name evidence="4" type="primary">ai5</name>
</gene>
<dbReference type="GO" id="GO:0016020">
    <property type="term" value="C:membrane"/>
    <property type="evidence" value="ECO:0007669"/>
    <property type="project" value="InterPro"/>
</dbReference>
<dbReference type="STRING" id="559304.C7U027"/>
<proteinExistence type="predicted"/>
<dbReference type="RefSeq" id="YP_003204913.1">
    <property type="nucleotide sequence ID" value="NC_013255.1"/>
</dbReference>
<keyword evidence="4" id="KW-0255">Endonuclease</keyword>
<feature type="transmembrane region" description="Helical" evidence="1">
    <location>
        <begin position="277"/>
        <end position="294"/>
    </location>
</feature>
<feature type="transmembrane region" description="Helical" evidence="1">
    <location>
        <begin position="60"/>
        <end position="85"/>
    </location>
</feature>
<dbReference type="GO" id="GO:0020037">
    <property type="term" value="F:heme binding"/>
    <property type="evidence" value="ECO:0007669"/>
    <property type="project" value="InterPro"/>
</dbReference>
<keyword evidence="4" id="KW-0496">Mitochondrion</keyword>
<feature type="transmembrane region" description="Helical" evidence="1">
    <location>
        <begin position="306"/>
        <end position="325"/>
    </location>
</feature>
<sequence>MKQMSYMTRWTYSTSHKDMAMTYLMYGMMSAMMGTGMSVMMRAELSNGNSQFFHGNNHAFNVIITGHAMAMIFLFVMPVTMGAFGNFFLPMMIGAVDMAFARLNNISFWCLPPGLVCIMCSVTMENGAGTGWTYPPLSSMGSHSGPSVDLAMFALHLTSISSLLGAMNFMVTVFNMRTMGLHMMNMPLFVWAMFFTAFLLLLSLPVLTAGVTLLLMDRNFNTGFYEVGAGGDPITYEHTFFFGHPEVYIMIMPGFGMMSHMMSTYSKKPVFGEMGMIYAMGSMGLLGFLVWSHHMYVVGLDMDSRAYFTSATMMMAVPTGIKIWASVRMCMKMLPSVTHCVETMESYSTNSMTVRGGGQQPVTKRTMRSAVGYMCTMCKTKMCTKANSYMRNKTNCWRSSYFGLDSTSSWYTQLQDYTSSLVVKIYAKCSSIKQTCTLTNALRTDNERSSLYNTMTNLVSCVMHVTGEVFTYCNKYFIKDKYYNNKDGRGFMVVNHRFMKEAKYLGNKIMLSRSYSTRSKKSNSVVVQTQEENSKEFEILTKHWINCKNNPNRIFKDIKGYLKLDNLWFAAFTKIKANNGNKTVKPDNLGINTTTRKRMLEVKQYVLNNQYEWSGVKRMMMPKSGKPGKFRPLGIPSINDRLVQEVIKMMMEPIFEMNFKENSFGFRPNRDCQTATKYLNTKMKNSTWFIEGDIKSYFDTIDHQMLMSIISKRMQDPIMTKTIRTGLKAKVFQDNKVFMPEVGTPQGGMLSSLTSNMYTDMLDKYMDKLYYEYLGEAVSQNRQKNPEYNKTMRNNSEQANYITVKYVRYADEFTMGVNGSHSLAVEIKNKVSKFLKNELNTILSEEKIHITHMSKRMSFLGYMFGRNSYIMKQRYNSKIVNRRIIMPTLYVDMEKVMQRLKEKGFCDGDGNPIPCFKFLRYSQFETNNKINMIMRDTCNLWSMANNRKQATARMAYMLRYSIAKVYATKFKTKTVAKVFKMGGNDLSKPIGNTKKSAIGITDKDNMKIKPVTYDRYWKMPERKGLKLTNSWKPEYLVSTENNDMESFLKHITESIFK</sequence>
<dbReference type="InterPro" id="IPR000883">
    <property type="entry name" value="Cyt_C_Oxase_1"/>
</dbReference>
<dbReference type="PANTHER" id="PTHR10422">
    <property type="entry name" value="CYTOCHROME C OXIDASE SUBUNIT 1"/>
    <property type="match status" value="1"/>
</dbReference>
<feature type="transmembrane region" description="Helical" evidence="1">
    <location>
        <begin position="21"/>
        <end position="40"/>
    </location>
</feature>
<dbReference type="Gene3D" id="1.20.210.10">
    <property type="entry name" value="Cytochrome c oxidase-like, subunit I domain"/>
    <property type="match status" value="1"/>
</dbReference>
<keyword evidence="1" id="KW-0472">Membrane</keyword>
<dbReference type="GO" id="GO:0004519">
    <property type="term" value="F:endonuclease activity"/>
    <property type="evidence" value="ECO:0007669"/>
    <property type="project" value="UniProtKB-KW"/>
</dbReference>
<dbReference type="SUPFAM" id="SSF56672">
    <property type="entry name" value="DNA/RNA polymerases"/>
    <property type="match status" value="1"/>
</dbReference>
<evidence type="ECO:0000256" key="1">
    <source>
        <dbReference type="SAM" id="Phobius"/>
    </source>
</evidence>
<dbReference type="EMBL" id="FN356025">
    <property type="protein sequence ID" value="CAY39283.1"/>
    <property type="molecule type" value="Genomic_DNA"/>
</dbReference>
<dbReference type="InterPro" id="IPR036927">
    <property type="entry name" value="Cyt_c_oxase-like_su1_sf"/>
</dbReference>
<feature type="transmembrane region" description="Helical" evidence="1">
    <location>
        <begin position="106"/>
        <end position="124"/>
    </location>
</feature>
<keyword evidence="4" id="KW-0378">Hydrolase</keyword>
<dbReference type="Pfam" id="PF00078">
    <property type="entry name" value="RVT_1"/>
    <property type="match status" value="1"/>
</dbReference>
<accession>C7U027</accession>
<dbReference type="SUPFAM" id="SSF81442">
    <property type="entry name" value="Cytochrome c oxidase subunit I-like"/>
    <property type="match status" value="1"/>
</dbReference>
<dbReference type="InterPro" id="IPR000477">
    <property type="entry name" value="RT_dom"/>
</dbReference>
<evidence type="ECO:0000259" key="3">
    <source>
        <dbReference type="PROSITE" id="PS50878"/>
    </source>
</evidence>
<dbReference type="PANTHER" id="PTHR10422:SF18">
    <property type="entry name" value="CYTOCHROME C OXIDASE SUBUNIT 1"/>
    <property type="match status" value="1"/>
</dbReference>
<name>C7U027_PICSO</name>
<reference evidence="4" key="1">
    <citation type="journal article" date="2009" name="FEMS Yeast Res.">
        <title>The complete mitochondrial genome of the yeast Pichia sorbitophila.</title>
        <authorList>
            <person name="Jung P.P."/>
            <person name="Schacherer J."/>
            <person name="Souciet J.-L."/>
            <person name="Potier S."/>
            <person name="Wincker P."/>
            <person name="de Montigny J."/>
        </authorList>
    </citation>
    <scope>NUCLEOTIDE SEQUENCE [LARGE SCALE GENOMIC DNA]</scope>
    <source>
        <strain evidence="4">ATCC MYA-4447 / BCRC 22081 / CBS 7064 / NBRC 10061 / NRRL Y-12695</strain>
    </source>
</reference>
<protein>
    <submittedName>
        <fullName evidence="4">Endonuclease, COX1 group II intron encoded</fullName>
    </submittedName>
</protein>
<dbReference type="GO" id="GO:0015990">
    <property type="term" value="P:electron transport coupled proton transport"/>
    <property type="evidence" value="ECO:0007669"/>
    <property type="project" value="TreeGrafter"/>
</dbReference>
<dbReference type="InterPro" id="IPR043502">
    <property type="entry name" value="DNA/RNA_pol_sf"/>
</dbReference>
<dbReference type="CDD" id="cd01651">
    <property type="entry name" value="RT_G2_intron"/>
    <property type="match status" value="1"/>
</dbReference>
<dbReference type="GO" id="GO:0006397">
    <property type="term" value="P:mRNA processing"/>
    <property type="evidence" value="ECO:0007669"/>
    <property type="project" value="InterPro"/>
</dbReference>
<feature type="domain" description="Cytochrome oxidase subunit I profile" evidence="2">
    <location>
        <begin position="4"/>
        <end position="324"/>
    </location>
</feature>
<dbReference type="Pfam" id="PF01348">
    <property type="entry name" value="Intron_maturas2"/>
    <property type="match status" value="1"/>
</dbReference>
<dbReference type="GO" id="GO:0006123">
    <property type="term" value="P:mitochondrial electron transport, cytochrome c to oxygen"/>
    <property type="evidence" value="ECO:0007669"/>
    <property type="project" value="TreeGrafter"/>
</dbReference>
<dbReference type="Pfam" id="PF00115">
    <property type="entry name" value="COX1"/>
    <property type="match status" value="1"/>
</dbReference>
<dbReference type="PROSITE" id="PS50855">
    <property type="entry name" value="COX1"/>
    <property type="match status" value="1"/>
</dbReference>
<dbReference type="AlphaFoldDB" id="C7U027"/>
<organism>
    <name type="scientific">Pichia sorbitophila (strain ATCC MYA-4447 / BCRC 22081 / CBS 7064 / NBRC 10061 / NRRL Y-12695)</name>
    <name type="common">Hybrid yeast</name>
    <dbReference type="NCBI Taxonomy" id="559304"/>
    <lineage>
        <taxon>Eukaryota</taxon>
        <taxon>Fungi</taxon>
        <taxon>Dikarya</taxon>
        <taxon>Ascomycota</taxon>
        <taxon>Saccharomycotina</taxon>
        <taxon>Pichiomycetes</taxon>
        <taxon>Debaryomycetaceae</taxon>
        <taxon>Millerozyma</taxon>
    </lineage>
</organism>
<dbReference type="GO" id="GO:0004129">
    <property type="term" value="F:cytochrome-c oxidase activity"/>
    <property type="evidence" value="ECO:0007669"/>
    <property type="project" value="InterPro"/>
</dbReference>
<feature type="transmembrane region" description="Helical" evidence="1">
    <location>
        <begin position="150"/>
        <end position="176"/>
    </location>
</feature>
<keyword evidence="1" id="KW-0812">Transmembrane</keyword>
<dbReference type="FunCoup" id="C7U027">
    <property type="interactions" value="82"/>
</dbReference>
<evidence type="ECO:0000313" key="4">
    <source>
        <dbReference type="EMBL" id="CAY39283.1"/>
    </source>
</evidence>
<dbReference type="InParanoid" id="C7U027"/>
<dbReference type="InterPro" id="IPR024937">
    <property type="entry name" value="Domain_X"/>
</dbReference>
<dbReference type="InterPro" id="IPR023616">
    <property type="entry name" value="Cyt_c_oxase-like_su1_dom"/>
</dbReference>
<keyword evidence="1" id="KW-1133">Transmembrane helix</keyword>
<dbReference type="PROSITE" id="PS50878">
    <property type="entry name" value="RT_POL"/>
    <property type="match status" value="1"/>
</dbReference>
<dbReference type="GO" id="GO:0005739">
    <property type="term" value="C:mitochondrion"/>
    <property type="evidence" value="ECO:0007669"/>
    <property type="project" value="UniProtKB-ARBA"/>
</dbReference>
<geneLocation type="mitochondrion" evidence="4"/>
<feature type="domain" description="Reverse transcriptase" evidence="3">
    <location>
        <begin position="602"/>
        <end position="864"/>
    </location>
</feature>
<dbReference type="PRINTS" id="PR01165">
    <property type="entry name" value="CYCOXIDASEI"/>
</dbReference>
<dbReference type="GeneID" id="8454096"/>
<keyword evidence="4" id="KW-0540">Nuclease</keyword>